<dbReference type="EMBL" id="JBHSJD010000026">
    <property type="protein sequence ID" value="MFC5026518.1"/>
    <property type="molecule type" value="Genomic_DNA"/>
</dbReference>
<proteinExistence type="predicted"/>
<accession>A0ABV9XQI2</accession>
<protein>
    <submittedName>
        <fullName evidence="1">Uncharacterized protein</fullName>
    </submittedName>
</protein>
<comment type="caution">
    <text evidence="1">The sequence shown here is derived from an EMBL/GenBank/DDBJ whole genome shotgun (WGS) entry which is preliminary data.</text>
</comment>
<gene>
    <name evidence="1" type="ORF">ACFPM3_30745</name>
</gene>
<evidence type="ECO:0000313" key="1">
    <source>
        <dbReference type="EMBL" id="MFC5026518.1"/>
    </source>
</evidence>
<evidence type="ECO:0000313" key="2">
    <source>
        <dbReference type="Proteomes" id="UP001595829"/>
    </source>
</evidence>
<name>A0ABV9XQI2_9ACTN</name>
<sequence>MPARTSRTPRTPAPAHPARLDVRLPWWALALPAAAFACLLLLITGSGEARADAGDPAVGRVLEQIRHTLARSW</sequence>
<organism evidence="1 2">
    <name type="scientific">Streptomyces coeruleoprunus</name>
    <dbReference type="NCBI Taxonomy" id="285563"/>
    <lineage>
        <taxon>Bacteria</taxon>
        <taxon>Bacillati</taxon>
        <taxon>Actinomycetota</taxon>
        <taxon>Actinomycetes</taxon>
        <taxon>Kitasatosporales</taxon>
        <taxon>Streptomycetaceae</taxon>
        <taxon>Streptomyces</taxon>
    </lineage>
</organism>
<dbReference type="RefSeq" id="WP_345692386.1">
    <property type="nucleotide sequence ID" value="NZ_BAABIT010000001.1"/>
</dbReference>
<keyword evidence="2" id="KW-1185">Reference proteome</keyword>
<dbReference type="Proteomes" id="UP001595829">
    <property type="component" value="Unassembled WGS sequence"/>
</dbReference>
<reference evidence="2" key="1">
    <citation type="journal article" date="2019" name="Int. J. Syst. Evol. Microbiol.">
        <title>The Global Catalogue of Microorganisms (GCM) 10K type strain sequencing project: providing services to taxonomists for standard genome sequencing and annotation.</title>
        <authorList>
            <consortium name="The Broad Institute Genomics Platform"/>
            <consortium name="The Broad Institute Genome Sequencing Center for Infectious Disease"/>
            <person name="Wu L."/>
            <person name="Ma J."/>
        </authorList>
    </citation>
    <scope>NUCLEOTIDE SEQUENCE [LARGE SCALE GENOMIC DNA]</scope>
    <source>
        <strain evidence="2">CGMCC 4.1648</strain>
    </source>
</reference>